<dbReference type="AlphaFoldDB" id="A0A9N9DDC4"/>
<reference evidence="1" key="1">
    <citation type="submission" date="2021-06" db="EMBL/GenBank/DDBJ databases">
        <authorList>
            <person name="Kallberg Y."/>
            <person name="Tangrot J."/>
            <person name="Rosling A."/>
        </authorList>
    </citation>
    <scope>NUCLEOTIDE SEQUENCE</scope>
    <source>
        <strain evidence="1">IA702</strain>
    </source>
</reference>
<dbReference type="EMBL" id="CAJVPJ010003142">
    <property type="protein sequence ID" value="CAG8635779.1"/>
    <property type="molecule type" value="Genomic_DNA"/>
</dbReference>
<dbReference type="Proteomes" id="UP000789572">
    <property type="component" value="Unassembled WGS sequence"/>
</dbReference>
<dbReference type="OrthoDB" id="2437705at2759"/>
<gene>
    <name evidence="1" type="ORF">POCULU_LOCUS9148</name>
</gene>
<evidence type="ECO:0000313" key="1">
    <source>
        <dbReference type="EMBL" id="CAG8635779.1"/>
    </source>
</evidence>
<proteinExistence type="predicted"/>
<sequence length="160" mass="18431">MHITQNFKPFPNHRTNELPSNTCLAMELYSEISRLALTEEETTDLYVYFTTNPAQKEEAVAILEACKNDAARGERESWKSLALSQKVCSKRDHRARCIWKIFVVDQTEENQPLVDHVVMKEFVSFHAPRAAGKSTHMLQLANQLESGIRIDGRLKKYECF</sequence>
<comment type="caution">
    <text evidence="1">The sequence shown here is derived from an EMBL/GenBank/DDBJ whole genome shotgun (WGS) entry which is preliminary data.</text>
</comment>
<keyword evidence="2" id="KW-1185">Reference proteome</keyword>
<evidence type="ECO:0000313" key="2">
    <source>
        <dbReference type="Proteomes" id="UP000789572"/>
    </source>
</evidence>
<accession>A0A9N9DDC4</accession>
<organism evidence="1 2">
    <name type="scientific">Paraglomus occultum</name>
    <dbReference type="NCBI Taxonomy" id="144539"/>
    <lineage>
        <taxon>Eukaryota</taxon>
        <taxon>Fungi</taxon>
        <taxon>Fungi incertae sedis</taxon>
        <taxon>Mucoromycota</taxon>
        <taxon>Glomeromycotina</taxon>
        <taxon>Glomeromycetes</taxon>
        <taxon>Paraglomerales</taxon>
        <taxon>Paraglomeraceae</taxon>
        <taxon>Paraglomus</taxon>
    </lineage>
</organism>
<protein>
    <submittedName>
        <fullName evidence="1">10557_t:CDS:1</fullName>
    </submittedName>
</protein>
<name>A0A9N9DDC4_9GLOM</name>